<dbReference type="Proteomes" id="UP000284243">
    <property type="component" value="Unassembled WGS sequence"/>
</dbReference>
<dbReference type="Pfam" id="PF12836">
    <property type="entry name" value="HHH_3"/>
    <property type="match status" value="1"/>
</dbReference>
<dbReference type="SUPFAM" id="SSF47781">
    <property type="entry name" value="RuvA domain 2-like"/>
    <property type="match status" value="1"/>
</dbReference>
<sequence length="686" mass="79702">MRCWQFGLFLLFSLVSLDVWAQDLPDIERLLEGNDILNTEDGYEEMVDILSNLLMTPVNVNMAGFDSLKMLFLLSDSQIDQLLEFRKKYGNFLHINELLLVPGIGKKDLENIRSFITLGHPEVQDRVKAIRLRSRQELLTRAKVSLPLQEGYTTYSPVDFDTRKEYERKVDNRFHGPPVGLLLKYKATIGQHLQAGLTLENDPGEGYFTRYQKTGFDFLSAHISIHTDRFFQRILLGNYRLQWGQGLVAWGGFASGKSDVVVGNEKSGKGFSPYTSADENNYLKGVALTLKPCRQVTADVFFSRKKTDGNIVQADTLAEEDLLSVSLYESGYHRNNNECRKKHTLEELTTGGAVHWNAPAFKLGLNALYYDFKPALMIGDRIYQQYNDTGHKRFLMSVDYKTSFRGIYWFGETAFSGIGSWATINGLRWGNSFLSACLLYRRYDKKYISHYAAGFGEYSNTSNEEGVYFGTDISPLKNLKINLYYDWFRFFSPRYGATIPGSGWELLGQIGYRHGNWEHRFRLKREIHPEDTKEKISVQREKSEYRYQIGYRVTRQLELRTRFSLSHYHKEQIKEKGFLVYQDLIYATRNSRFKMQYRLAWFKTDSYQSRIYAYENNVLYGYSFPSFMGEGWRTYLNLSWKPLNSLTCYLKSGFTVYPDREVIGSGVTKVEGNKWYDLALQLRFTF</sequence>
<reference evidence="2 3" key="1">
    <citation type="submission" date="2018-08" db="EMBL/GenBank/DDBJ databases">
        <title>A genome reference for cultivated species of the human gut microbiota.</title>
        <authorList>
            <person name="Zou Y."/>
            <person name="Xue W."/>
            <person name="Luo G."/>
        </authorList>
    </citation>
    <scope>NUCLEOTIDE SEQUENCE [LARGE SCALE GENOMIC DNA]</scope>
    <source>
        <strain evidence="2 3">AF16-14</strain>
    </source>
</reference>
<evidence type="ECO:0000313" key="3">
    <source>
        <dbReference type="Proteomes" id="UP000284243"/>
    </source>
</evidence>
<feature type="chain" id="PRO_5019367993" evidence="1">
    <location>
        <begin position="22"/>
        <end position="686"/>
    </location>
</feature>
<name>A0A412TK02_9BACT</name>
<feature type="signal peptide" evidence="1">
    <location>
        <begin position="1"/>
        <end position="21"/>
    </location>
</feature>
<evidence type="ECO:0000256" key="1">
    <source>
        <dbReference type="SAM" id="SignalP"/>
    </source>
</evidence>
<dbReference type="EMBL" id="QRYC01000038">
    <property type="protein sequence ID" value="RGU54103.1"/>
    <property type="molecule type" value="Genomic_DNA"/>
</dbReference>
<dbReference type="AlphaFoldDB" id="A0A412TK02"/>
<dbReference type="RefSeq" id="WP_022159338.1">
    <property type="nucleotide sequence ID" value="NZ_CABJFF010000011.1"/>
</dbReference>
<gene>
    <name evidence="2" type="ORF">DWW57_17515</name>
</gene>
<keyword evidence="1" id="KW-0732">Signal</keyword>
<dbReference type="Gene3D" id="1.10.150.320">
    <property type="entry name" value="Photosystem II 12 kDa extrinsic protein"/>
    <property type="match status" value="1"/>
</dbReference>
<organism evidence="2 3">
    <name type="scientific">Odoribacter splanchnicus</name>
    <dbReference type="NCBI Taxonomy" id="28118"/>
    <lineage>
        <taxon>Bacteria</taxon>
        <taxon>Pseudomonadati</taxon>
        <taxon>Bacteroidota</taxon>
        <taxon>Bacteroidia</taxon>
        <taxon>Bacteroidales</taxon>
        <taxon>Odoribacteraceae</taxon>
        <taxon>Odoribacter</taxon>
    </lineage>
</organism>
<proteinExistence type="predicted"/>
<evidence type="ECO:0000313" key="2">
    <source>
        <dbReference type="EMBL" id="RGU54103.1"/>
    </source>
</evidence>
<protein>
    <submittedName>
        <fullName evidence="2">Helix-hairpin-helix domain-containing protein</fullName>
    </submittedName>
</protein>
<comment type="caution">
    <text evidence="2">The sequence shown here is derived from an EMBL/GenBank/DDBJ whole genome shotgun (WGS) entry which is preliminary data.</text>
</comment>
<dbReference type="InterPro" id="IPR010994">
    <property type="entry name" value="RuvA_2-like"/>
</dbReference>
<accession>A0A412TK02</accession>